<dbReference type="RefSeq" id="WP_212006976.1">
    <property type="nucleotide sequence ID" value="NZ_JAAFYZ010000002.1"/>
</dbReference>
<feature type="compositionally biased region" description="Basic and acidic residues" evidence="2">
    <location>
        <begin position="73"/>
        <end position="89"/>
    </location>
</feature>
<accession>A0ABS5KGK0</accession>
<dbReference type="Proteomes" id="UP000730482">
    <property type="component" value="Unassembled WGS sequence"/>
</dbReference>
<gene>
    <name evidence="3" type="ORF">KGQ19_00355</name>
</gene>
<evidence type="ECO:0000256" key="2">
    <source>
        <dbReference type="SAM" id="MobiDB-lite"/>
    </source>
</evidence>
<keyword evidence="1" id="KW-0175">Coiled coil</keyword>
<sequence>MGSVLERLAAREQAASGRIEEIREQIAVLACELSQAEAELERLRIGRQVLTEMLAEDVEPAGIAPPAPAARASKRDGRRWQTVPHRSDDPDLASLPQSYRDVLEAMEDADQSLRSVDLCRSLGLGVKAAATEAMRGKLNRLVERGWCVSPETGRYALAPGVAGRMP</sequence>
<evidence type="ECO:0000313" key="4">
    <source>
        <dbReference type="Proteomes" id="UP000730482"/>
    </source>
</evidence>
<evidence type="ECO:0000256" key="1">
    <source>
        <dbReference type="SAM" id="Coils"/>
    </source>
</evidence>
<organism evidence="3 4">
    <name type="scientific">Catenulispora pinistramenti</name>
    <dbReference type="NCBI Taxonomy" id="2705254"/>
    <lineage>
        <taxon>Bacteria</taxon>
        <taxon>Bacillati</taxon>
        <taxon>Actinomycetota</taxon>
        <taxon>Actinomycetes</taxon>
        <taxon>Catenulisporales</taxon>
        <taxon>Catenulisporaceae</taxon>
        <taxon>Catenulispora</taxon>
    </lineage>
</organism>
<feature type="region of interest" description="Disordered" evidence="2">
    <location>
        <begin position="60"/>
        <end position="95"/>
    </location>
</feature>
<evidence type="ECO:0000313" key="3">
    <source>
        <dbReference type="EMBL" id="MBS2545309.1"/>
    </source>
</evidence>
<name>A0ABS5KGK0_9ACTN</name>
<comment type="caution">
    <text evidence="3">The sequence shown here is derived from an EMBL/GenBank/DDBJ whole genome shotgun (WGS) entry which is preliminary data.</text>
</comment>
<feature type="coiled-coil region" evidence="1">
    <location>
        <begin position="5"/>
        <end position="53"/>
    </location>
</feature>
<reference evidence="3 4" key="1">
    <citation type="submission" date="2020-02" db="EMBL/GenBank/DDBJ databases">
        <title>Acidophilic actinobacteria isolated from forest soil.</title>
        <authorList>
            <person name="Golinska P."/>
        </authorList>
    </citation>
    <scope>NUCLEOTIDE SEQUENCE [LARGE SCALE GENOMIC DNA]</scope>
    <source>
        <strain evidence="3 4">NL8</strain>
    </source>
</reference>
<dbReference type="EMBL" id="JAAFYZ010000002">
    <property type="protein sequence ID" value="MBS2545309.1"/>
    <property type="molecule type" value="Genomic_DNA"/>
</dbReference>
<protein>
    <submittedName>
        <fullName evidence="3">Uncharacterized protein</fullName>
    </submittedName>
</protein>
<keyword evidence="4" id="KW-1185">Reference proteome</keyword>
<proteinExistence type="predicted"/>